<protein>
    <submittedName>
        <fullName evidence="1">Uncharacterized protein</fullName>
    </submittedName>
</protein>
<dbReference type="RefSeq" id="WP_317057695.1">
    <property type="nucleotide sequence ID" value="NZ_CP146606.1"/>
</dbReference>
<evidence type="ECO:0000313" key="1">
    <source>
        <dbReference type="EMBL" id="WYK17624.1"/>
    </source>
</evidence>
<name>A0ABZ2TD86_9RHOB</name>
<dbReference type="EMBL" id="CP146606">
    <property type="protein sequence ID" value="WYK17624.1"/>
    <property type="molecule type" value="Genomic_DNA"/>
</dbReference>
<keyword evidence="2" id="KW-1185">Reference proteome</keyword>
<gene>
    <name evidence="1" type="ORF">RZS32_014605</name>
</gene>
<proteinExistence type="predicted"/>
<evidence type="ECO:0000313" key="2">
    <source>
        <dbReference type="Proteomes" id="UP001281305"/>
    </source>
</evidence>
<sequence>MRNPTWEPISVETLALPDSKASIVATSVDAKGNALLLTANRDDQANASAKETRGIGIFPKSRSASDLDFSLVVQSGAGAETIKLPAMNITFPYVDQFSDGGSLLVGARSSWRSKEDFDLNGALIERGAKTAKRVCFGDGIEDVGIDCTDRIWISYFDEGVFGNFGWSHPGPTGLGAGGVNCFDRTGELLWQHNREEASEHIDDCYAMNVSPLGVWFYFYTAFKVARVTDDFSVEYIETPIGGSHSFVTDGHRFVFSSQYREPDTTFHATNLYKGKLVHRRKLSLSLPAGINADEIKMRARGNKLHVFTDKNWIVYDLGSLDYE</sequence>
<accession>A0ABZ2TD86</accession>
<reference evidence="1 2" key="1">
    <citation type="submission" date="2024-02" db="EMBL/GenBank/DDBJ databases">
        <title>Roseovarius strain W115 nov., isolated from a marine algae.</title>
        <authorList>
            <person name="Lee M.W."/>
            <person name="Lee J.K."/>
            <person name="Kim J.M."/>
            <person name="Choi D.G."/>
            <person name="Baek J.H."/>
            <person name="Bayburt H."/>
            <person name="Jung J.J."/>
            <person name="Han D.M."/>
            <person name="Jeon C.O."/>
        </authorList>
    </citation>
    <scope>NUCLEOTIDE SEQUENCE [LARGE SCALE GENOMIC DNA]</scope>
    <source>
        <strain evidence="1 2">W115</strain>
    </source>
</reference>
<organism evidence="1 2">
    <name type="scientific">Roseovarius rhodophyticola</name>
    <dbReference type="NCBI Taxonomy" id="3080827"/>
    <lineage>
        <taxon>Bacteria</taxon>
        <taxon>Pseudomonadati</taxon>
        <taxon>Pseudomonadota</taxon>
        <taxon>Alphaproteobacteria</taxon>
        <taxon>Rhodobacterales</taxon>
        <taxon>Roseobacteraceae</taxon>
        <taxon>Roseovarius</taxon>
    </lineage>
</organism>
<dbReference type="Proteomes" id="UP001281305">
    <property type="component" value="Chromosome"/>
</dbReference>